<gene>
    <name evidence="8" type="ORF">SAMN05216580_0809</name>
</gene>
<dbReference type="AlphaFoldDB" id="A0A1H2ETL1"/>
<dbReference type="PROSITE" id="PS50113">
    <property type="entry name" value="PAC"/>
    <property type="match status" value="2"/>
</dbReference>
<proteinExistence type="predicted"/>
<reference evidence="9" key="1">
    <citation type="submission" date="2016-10" db="EMBL/GenBank/DDBJ databases">
        <authorList>
            <person name="Varghese N."/>
            <person name="Submissions S."/>
        </authorList>
    </citation>
    <scope>NUCLEOTIDE SEQUENCE [LARGE SCALE GENOMIC DNA]</scope>
    <source>
        <strain evidence="9">CCTCC 2012022</strain>
    </source>
</reference>
<evidence type="ECO:0000259" key="7">
    <source>
        <dbReference type="PROSITE" id="PS50887"/>
    </source>
</evidence>
<dbReference type="PROSITE" id="PS50887">
    <property type="entry name" value="GGDEF"/>
    <property type="match status" value="1"/>
</dbReference>
<dbReference type="CDD" id="cd12914">
    <property type="entry name" value="PDC1_DGC_like"/>
    <property type="match status" value="1"/>
</dbReference>
<keyword evidence="3" id="KW-0808">Transferase</keyword>
<organism evidence="8 9">
    <name type="scientific">Geopseudomonas guangdongensis</name>
    <dbReference type="NCBI Taxonomy" id="1245526"/>
    <lineage>
        <taxon>Bacteria</taxon>
        <taxon>Pseudomonadati</taxon>
        <taxon>Pseudomonadota</taxon>
        <taxon>Gammaproteobacteria</taxon>
        <taxon>Pseudomonadales</taxon>
        <taxon>Pseudomonadaceae</taxon>
        <taxon>Geopseudomonas</taxon>
    </lineage>
</organism>
<dbReference type="Pfam" id="PF13188">
    <property type="entry name" value="PAS_8"/>
    <property type="match status" value="1"/>
</dbReference>
<sequence length="1126" mass="125661">MPTSTASGSRPPPTPRQQALRLAAVAVLLLVVLAVHWLLLLRSWEQQRQQADRELHQRAEQMVGALTRQVDTLVGSLDYMAAGLASAWSEQRPRFDRATREVEQSLPPGALLQIAIADTRGQVIYSSLGASAGQLSIADREHFQVHLRNARPQLFISQPLLGRLSGRWSIQFSRPILREGRFDGVIVLSISPEYLAENLRSFLPQDGDAISLLRQDGSYLTRSSRLPDVLGTRLPPSLDFYHDEQRARGHFDGVAPVDGMQRHYVWQRTVHHPLLVVLGLDRSSAAHGIDHTITASFERNLALSLLILFGAGAGGWALRRKQRHLHGLRETGERLQLALQGGNLSLWDWDLAGDRLTFDGHFAQTLGYAPDELPTHPSVVTSRIHADDRAALRDCLIAHLKGDSGHFESEHRLQHRDGHWLWVQARGRVMRRDADGRALRVVGTLLDIGPRKQAEQAQAELQARLGKLAEQVPGVIFQFLLRPDGSACFPYASPSLVDMHQVTPAEAAADAAPIFASLHPDDVERIQRSIQRSAEELSLWSERYRVIGADGRERWMEGHSKPERQADGSILWHGHTRDVTEEQATARALRASEERLRMTVAAVRDGLWEWDLYGDRLSWDARCAEILGHADLAHLDSLPALLTHIHPADRDQVLLQIQQQSATRQHFSVEFRLPAAGGEWLWVASRGRVMDWQGRWPRRMLGTLSDIHERVSQDQLRRALLEQSAAAIFLAAPNRCIHYANARAQEIFGQGTRSFVGSSFRALHLDDATYQAFGAYYQELRSCGQLRLEHPLRDGRGQVRWFDLHGSLLDLDQPEGDVIWTMIDITEQRLATQALAAERSRLTAIVDHFPGGVLVEDQDGCIVLANRSLNQLFNLPLSPDELVGVARAQLPELCAEPALDWLGEPCGILESCELSGPDTRILEVDRLPISSASRSLGHLWLLRDITERKQREMQLEVLAATDELTGLPNRRAFLTHLDQAVADRYVGFSEPGVVLMLDIDYFKKINDTYGHAVGDQVLQHMAHLLQTSLRRGDIAGRLGGEEFAVLLPDTPLENGLGLAERLRRTLAENPAATDAGALNISASIGVSQLDDCDSHGLLRRADEALYVAKHAGRNRVQLWQEQDVTA</sequence>
<dbReference type="InterPro" id="IPR013656">
    <property type="entry name" value="PAS_4"/>
</dbReference>
<evidence type="ECO:0000256" key="1">
    <source>
        <dbReference type="ARBA" id="ARBA00001946"/>
    </source>
</evidence>
<dbReference type="Gene3D" id="3.30.450.20">
    <property type="entry name" value="PAS domain"/>
    <property type="match status" value="7"/>
</dbReference>
<feature type="domain" description="PAC" evidence="6">
    <location>
        <begin position="407"/>
        <end position="460"/>
    </location>
</feature>
<dbReference type="SMART" id="SM00091">
    <property type="entry name" value="PAS"/>
    <property type="match status" value="5"/>
</dbReference>
<dbReference type="GO" id="GO:0005886">
    <property type="term" value="C:plasma membrane"/>
    <property type="evidence" value="ECO:0007669"/>
    <property type="project" value="UniProtKB-SubCell"/>
</dbReference>
<dbReference type="InterPro" id="IPR000160">
    <property type="entry name" value="GGDEF_dom"/>
</dbReference>
<dbReference type="OrthoDB" id="9813903at2"/>
<dbReference type="SMART" id="SM00086">
    <property type="entry name" value="PAC"/>
    <property type="match status" value="4"/>
</dbReference>
<dbReference type="InterPro" id="IPR001610">
    <property type="entry name" value="PAC"/>
</dbReference>
<dbReference type="NCBIfam" id="TIGR00254">
    <property type="entry name" value="GGDEF"/>
    <property type="match status" value="1"/>
</dbReference>
<accession>A0A1H2ETL1</accession>
<dbReference type="SUPFAM" id="SSF55785">
    <property type="entry name" value="PYP-like sensor domain (PAS domain)"/>
    <property type="match status" value="5"/>
</dbReference>
<comment type="cofactor">
    <cofactor evidence="1">
        <name>Mg(2+)</name>
        <dbReference type="ChEBI" id="CHEBI:18420"/>
    </cofactor>
</comment>
<dbReference type="Pfam" id="PF00990">
    <property type="entry name" value="GGDEF"/>
    <property type="match status" value="1"/>
</dbReference>
<evidence type="ECO:0000256" key="4">
    <source>
        <dbReference type="SAM" id="Phobius"/>
    </source>
</evidence>
<feature type="transmembrane region" description="Helical" evidence="4">
    <location>
        <begin position="301"/>
        <end position="318"/>
    </location>
</feature>
<dbReference type="Proteomes" id="UP000243063">
    <property type="component" value="Chromosome I"/>
</dbReference>
<feature type="domain" description="PAC" evidence="6">
    <location>
        <begin position="540"/>
        <end position="591"/>
    </location>
</feature>
<keyword evidence="4" id="KW-1133">Transmembrane helix</keyword>
<name>A0A1H2ETL1_9GAMM</name>
<dbReference type="Pfam" id="PF08447">
    <property type="entry name" value="PAS_3"/>
    <property type="match status" value="3"/>
</dbReference>
<keyword evidence="9" id="KW-1185">Reference proteome</keyword>
<dbReference type="Gene3D" id="3.30.70.270">
    <property type="match status" value="1"/>
</dbReference>
<evidence type="ECO:0000256" key="3">
    <source>
        <dbReference type="ARBA" id="ARBA00022777"/>
    </source>
</evidence>
<dbReference type="STRING" id="1245526.SAMN05216580_0809"/>
<dbReference type="PANTHER" id="PTHR44757:SF2">
    <property type="entry name" value="BIOFILM ARCHITECTURE MAINTENANCE PROTEIN MBAA"/>
    <property type="match status" value="1"/>
</dbReference>
<dbReference type="FunFam" id="3.30.70.270:FF:000001">
    <property type="entry name" value="Diguanylate cyclase domain protein"/>
    <property type="match status" value="1"/>
</dbReference>
<dbReference type="NCBIfam" id="TIGR00229">
    <property type="entry name" value="sensory_box"/>
    <property type="match status" value="4"/>
</dbReference>
<dbReference type="CDD" id="cd01949">
    <property type="entry name" value="GGDEF"/>
    <property type="match status" value="1"/>
</dbReference>
<keyword evidence="4" id="KW-0472">Membrane</keyword>
<dbReference type="InterPro" id="IPR035965">
    <property type="entry name" value="PAS-like_dom_sf"/>
</dbReference>
<dbReference type="InterPro" id="IPR029787">
    <property type="entry name" value="Nucleotide_cyclase"/>
</dbReference>
<dbReference type="SMART" id="SM00267">
    <property type="entry name" value="GGDEF"/>
    <property type="match status" value="1"/>
</dbReference>
<keyword evidence="4" id="KW-0812">Transmembrane</keyword>
<evidence type="ECO:0000313" key="8">
    <source>
        <dbReference type="EMBL" id="SDT98048.1"/>
    </source>
</evidence>
<dbReference type="RefSeq" id="WP_090212308.1">
    <property type="nucleotide sequence ID" value="NZ_LT629780.1"/>
</dbReference>
<evidence type="ECO:0000259" key="6">
    <source>
        <dbReference type="PROSITE" id="PS50113"/>
    </source>
</evidence>
<dbReference type="SUPFAM" id="SSF55073">
    <property type="entry name" value="Nucleotide cyclase"/>
    <property type="match status" value="1"/>
</dbReference>
<protein>
    <submittedName>
        <fullName evidence="8">PAS domain S-box-containing protein/diguanylate cyclase (GGDEF) domain-containing protein</fullName>
    </submittedName>
</protein>
<dbReference type="InterPro" id="IPR000700">
    <property type="entry name" value="PAS-assoc_C"/>
</dbReference>
<dbReference type="InterPro" id="IPR052155">
    <property type="entry name" value="Biofilm_reg_signaling"/>
</dbReference>
<comment type="subcellular location">
    <subcellularLocation>
        <location evidence="2">Cell inner membrane</location>
    </subcellularLocation>
</comment>
<dbReference type="InterPro" id="IPR043128">
    <property type="entry name" value="Rev_trsase/Diguanyl_cyclase"/>
</dbReference>
<keyword evidence="3" id="KW-0418">Kinase</keyword>
<dbReference type="InterPro" id="IPR000014">
    <property type="entry name" value="PAS"/>
</dbReference>
<dbReference type="Pfam" id="PF08448">
    <property type="entry name" value="PAS_4"/>
    <property type="match status" value="1"/>
</dbReference>
<feature type="transmembrane region" description="Helical" evidence="4">
    <location>
        <begin position="20"/>
        <end position="40"/>
    </location>
</feature>
<dbReference type="CDD" id="cd12915">
    <property type="entry name" value="PDC2_DGC_like"/>
    <property type="match status" value="1"/>
</dbReference>
<feature type="domain" description="GGDEF" evidence="7">
    <location>
        <begin position="990"/>
        <end position="1121"/>
    </location>
</feature>
<evidence type="ECO:0000313" key="9">
    <source>
        <dbReference type="Proteomes" id="UP000243063"/>
    </source>
</evidence>
<evidence type="ECO:0000256" key="2">
    <source>
        <dbReference type="ARBA" id="ARBA00004533"/>
    </source>
</evidence>
<evidence type="ECO:0000259" key="5">
    <source>
        <dbReference type="PROSITE" id="PS50112"/>
    </source>
</evidence>
<dbReference type="CDD" id="cd00130">
    <property type="entry name" value="PAS"/>
    <property type="match status" value="4"/>
</dbReference>
<dbReference type="EMBL" id="LT629780">
    <property type="protein sequence ID" value="SDT98048.1"/>
    <property type="molecule type" value="Genomic_DNA"/>
</dbReference>
<feature type="domain" description="PAS" evidence="5">
    <location>
        <begin position="331"/>
        <end position="403"/>
    </location>
</feature>
<dbReference type="InterPro" id="IPR013655">
    <property type="entry name" value="PAS_fold_3"/>
</dbReference>
<dbReference type="PROSITE" id="PS50112">
    <property type="entry name" value="PAS"/>
    <property type="match status" value="1"/>
</dbReference>
<dbReference type="GO" id="GO:0016301">
    <property type="term" value="F:kinase activity"/>
    <property type="evidence" value="ECO:0007669"/>
    <property type="project" value="UniProtKB-KW"/>
</dbReference>
<dbReference type="PANTHER" id="PTHR44757">
    <property type="entry name" value="DIGUANYLATE CYCLASE DGCP"/>
    <property type="match status" value="1"/>
</dbReference>